<gene>
    <name evidence="2" type="ORF">KCG45_10270</name>
</gene>
<name>A0ABS6SNI0_9SPHN</name>
<protein>
    <submittedName>
        <fullName evidence="2">BLUF domain-containing protein</fullName>
    </submittedName>
</protein>
<dbReference type="InterPro" id="IPR007024">
    <property type="entry name" value="BLUF_domain"/>
</dbReference>
<proteinExistence type="predicted"/>
<dbReference type="SMART" id="SM01034">
    <property type="entry name" value="BLUF"/>
    <property type="match status" value="1"/>
</dbReference>
<reference evidence="2 3" key="1">
    <citation type="submission" date="2021-04" db="EMBL/GenBank/DDBJ databases">
        <authorList>
            <person name="Pira H."/>
            <person name="Risdian C."/>
            <person name="Wink J."/>
        </authorList>
    </citation>
    <scope>NUCLEOTIDE SEQUENCE [LARGE SCALE GENOMIC DNA]</scope>
    <source>
        <strain evidence="2 3">WH131</strain>
    </source>
</reference>
<dbReference type="Proteomes" id="UP000699975">
    <property type="component" value="Unassembled WGS sequence"/>
</dbReference>
<sequence>MEKRLIYRSQPFGFDNAMLAGILAQARRNNQKADVTGALICRQDIYLQLIEGPVDRIDRLFTRIEADDRHTNVKLLLEETSAERLFPAWSMLDDESPSLFWSPDEIESGTLETADPDELKAPFVRLRNSIGK</sequence>
<accession>A0ABS6SNI0</accession>
<dbReference type="EMBL" id="JAGSPB010000002">
    <property type="protein sequence ID" value="MBV7266562.1"/>
    <property type="molecule type" value="Genomic_DNA"/>
</dbReference>
<feature type="domain" description="BLUF" evidence="1">
    <location>
        <begin position="2"/>
        <end position="92"/>
    </location>
</feature>
<comment type="caution">
    <text evidence="2">The sequence shown here is derived from an EMBL/GenBank/DDBJ whole genome shotgun (WGS) entry which is preliminary data.</text>
</comment>
<keyword evidence="3" id="KW-1185">Reference proteome</keyword>
<organism evidence="2 3">
    <name type="scientific">Erythrobacter ani</name>
    <dbReference type="NCBI Taxonomy" id="2827235"/>
    <lineage>
        <taxon>Bacteria</taxon>
        <taxon>Pseudomonadati</taxon>
        <taxon>Pseudomonadota</taxon>
        <taxon>Alphaproteobacteria</taxon>
        <taxon>Sphingomonadales</taxon>
        <taxon>Erythrobacteraceae</taxon>
        <taxon>Erythrobacter/Porphyrobacter group</taxon>
        <taxon>Erythrobacter</taxon>
    </lineage>
</organism>
<dbReference type="PROSITE" id="PS50925">
    <property type="entry name" value="BLUF"/>
    <property type="match status" value="1"/>
</dbReference>
<evidence type="ECO:0000313" key="2">
    <source>
        <dbReference type="EMBL" id="MBV7266562.1"/>
    </source>
</evidence>
<dbReference type="RefSeq" id="WP_218317140.1">
    <property type="nucleotide sequence ID" value="NZ_JAGSPB010000002.1"/>
</dbReference>
<evidence type="ECO:0000313" key="3">
    <source>
        <dbReference type="Proteomes" id="UP000699975"/>
    </source>
</evidence>
<evidence type="ECO:0000259" key="1">
    <source>
        <dbReference type="PROSITE" id="PS50925"/>
    </source>
</evidence>
<dbReference type="Pfam" id="PF04940">
    <property type="entry name" value="BLUF"/>
    <property type="match status" value="1"/>
</dbReference>